<feature type="compositionally biased region" description="Basic and acidic residues" evidence="10">
    <location>
        <begin position="485"/>
        <end position="494"/>
    </location>
</feature>
<dbReference type="GO" id="GO:0016787">
    <property type="term" value="F:hydrolase activity"/>
    <property type="evidence" value="ECO:0007669"/>
    <property type="project" value="UniProtKB-KW"/>
</dbReference>
<keyword evidence="5 9" id="KW-0067">ATP-binding</keyword>
<evidence type="ECO:0000256" key="8">
    <source>
        <dbReference type="PROSITE-ProRule" id="PRU00552"/>
    </source>
</evidence>
<keyword evidence="4 9" id="KW-0347">Helicase</keyword>
<sequence length="522" mass="59148">MLRRLKQKIRSLFGTKKAAAIRVREITPDTKKEVQQHRKPEVHHKAAVKPTREKVRTAPPKEKIRAVQAPPRPKKEPKVFEPWDPAVFNVEPAEGKTRFQDLDISEQLLRAVYDLGFQYCTDIQAEILPKAFEDRDVSGKAQTGTGKTAAFLLSALRHIQRNPLENRKTGSPRVLILAPTRELVLQIEKDALGLSKYTDTEVLAVFGGMGYEKQKRALEEKLVDIVVATPGRLLDFRQNSKVNLSAVEILIIDEADRMLDMGFIPDIRRIINYLPQKESRQTMLFSATLTPVVAELASRWTKEPFTVEIEPENVTNIRIEQLAYIIESDDKFKVLYNYIRHNDLKSVIIFCNRRDQTRNLTDKLYSLGIECRMLSGDVSQTKRISTLEEFRTGTIQVLVATDVAARGIHVDGVTHVFNYNLPEEPDSYVHRIGRTARAGASGISVIFACEEEAMLIPALEEHTGVKMNYIYPDEELLAELPAQVRKPEKKERPVIKTSGRAGARPMKPGGRKPRRKTGDTKA</sequence>
<dbReference type="PROSITE" id="PS51195">
    <property type="entry name" value="Q_MOTIF"/>
    <property type="match status" value="1"/>
</dbReference>
<feature type="short sequence motif" description="Q motif" evidence="8">
    <location>
        <begin position="97"/>
        <end position="125"/>
    </location>
</feature>
<organism evidence="14 15">
    <name type="scientific">Geovibrio thiophilus</name>
    <dbReference type="NCBI Taxonomy" id="139438"/>
    <lineage>
        <taxon>Bacteria</taxon>
        <taxon>Pseudomonadati</taxon>
        <taxon>Deferribacterota</taxon>
        <taxon>Deferribacteres</taxon>
        <taxon>Deferribacterales</taxon>
        <taxon>Geovibrionaceae</taxon>
        <taxon>Geovibrio</taxon>
    </lineage>
</organism>
<dbReference type="InterPro" id="IPR050079">
    <property type="entry name" value="DEAD_box_RNA_helicase"/>
</dbReference>
<dbReference type="EMBL" id="CP035108">
    <property type="protein sequence ID" value="QAR34153.1"/>
    <property type="molecule type" value="Genomic_DNA"/>
</dbReference>
<dbReference type="AlphaFoldDB" id="A0A3R5Z0P2"/>
<dbReference type="PANTHER" id="PTHR47959">
    <property type="entry name" value="ATP-DEPENDENT RNA HELICASE RHLE-RELATED"/>
    <property type="match status" value="1"/>
</dbReference>
<dbReference type="HAMAP" id="MF_00661">
    <property type="entry name" value="DEAD_helicase_RhlB"/>
    <property type="match status" value="1"/>
</dbReference>
<feature type="domain" description="Helicase ATP-binding" evidence="11">
    <location>
        <begin position="128"/>
        <end position="307"/>
    </location>
</feature>
<dbReference type="InterPro" id="IPR014001">
    <property type="entry name" value="Helicase_ATP-bd"/>
</dbReference>
<dbReference type="PANTHER" id="PTHR47959:SF10">
    <property type="entry name" value="ATP-DEPENDENT RNA HELICASE RHLB"/>
    <property type="match status" value="1"/>
</dbReference>
<feature type="domain" description="DEAD-box RNA helicase Q" evidence="13">
    <location>
        <begin position="97"/>
        <end position="125"/>
    </location>
</feature>
<keyword evidence="1" id="KW-0963">Cytoplasm</keyword>
<keyword evidence="15" id="KW-1185">Reference proteome</keyword>
<evidence type="ECO:0000256" key="9">
    <source>
        <dbReference type="RuleBase" id="RU000492"/>
    </source>
</evidence>
<dbReference type="PROSITE" id="PS51194">
    <property type="entry name" value="HELICASE_CTER"/>
    <property type="match status" value="1"/>
</dbReference>
<dbReference type="GO" id="GO:0003724">
    <property type="term" value="F:RNA helicase activity"/>
    <property type="evidence" value="ECO:0007669"/>
    <property type="project" value="InterPro"/>
</dbReference>
<evidence type="ECO:0000256" key="3">
    <source>
        <dbReference type="ARBA" id="ARBA00022801"/>
    </source>
</evidence>
<dbReference type="KEGG" id="gtl:EP073_12280"/>
<protein>
    <submittedName>
        <fullName evidence="14">DEAD/DEAH box helicase</fullName>
    </submittedName>
</protein>
<feature type="region of interest" description="Disordered" evidence="10">
    <location>
        <begin position="481"/>
        <end position="522"/>
    </location>
</feature>
<keyword evidence="2 9" id="KW-0547">Nucleotide-binding</keyword>
<dbReference type="OrthoDB" id="9805696at2"/>
<evidence type="ECO:0000256" key="5">
    <source>
        <dbReference type="ARBA" id="ARBA00022840"/>
    </source>
</evidence>
<dbReference type="InterPro" id="IPR014014">
    <property type="entry name" value="RNA_helicase_DEAD_Q_motif"/>
</dbReference>
<evidence type="ECO:0000256" key="1">
    <source>
        <dbReference type="ARBA" id="ARBA00022490"/>
    </source>
</evidence>
<evidence type="ECO:0000259" key="11">
    <source>
        <dbReference type="PROSITE" id="PS51192"/>
    </source>
</evidence>
<feature type="compositionally biased region" description="Basic and acidic residues" evidence="10">
    <location>
        <begin position="29"/>
        <end position="39"/>
    </location>
</feature>
<feature type="compositionally biased region" description="Basic and acidic residues" evidence="10">
    <location>
        <begin position="50"/>
        <end position="63"/>
    </location>
</feature>
<dbReference type="InterPro" id="IPR001650">
    <property type="entry name" value="Helicase_C-like"/>
</dbReference>
<dbReference type="InterPro" id="IPR000629">
    <property type="entry name" value="RNA-helicase_DEAD-box_CS"/>
</dbReference>
<dbReference type="Proteomes" id="UP000287502">
    <property type="component" value="Chromosome"/>
</dbReference>
<evidence type="ECO:0000256" key="10">
    <source>
        <dbReference type="SAM" id="MobiDB-lite"/>
    </source>
</evidence>
<evidence type="ECO:0000256" key="2">
    <source>
        <dbReference type="ARBA" id="ARBA00022741"/>
    </source>
</evidence>
<evidence type="ECO:0000256" key="7">
    <source>
        <dbReference type="ARBA" id="ARBA00038437"/>
    </source>
</evidence>
<dbReference type="Pfam" id="PF00270">
    <property type="entry name" value="DEAD"/>
    <property type="match status" value="1"/>
</dbReference>
<feature type="region of interest" description="Disordered" evidence="10">
    <location>
        <begin position="29"/>
        <end position="63"/>
    </location>
</feature>
<proteinExistence type="inferred from homology"/>
<dbReference type="InterPro" id="IPR023554">
    <property type="entry name" value="RNA_helicase_ATP-dep_RhlB"/>
</dbReference>
<dbReference type="Pfam" id="PF00271">
    <property type="entry name" value="Helicase_C"/>
    <property type="match status" value="1"/>
</dbReference>
<dbReference type="GO" id="GO:0005524">
    <property type="term" value="F:ATP binding"/>
    <property type="evidence" value="ECO:0007669"/>
    <property type="project" value="UniProtKB-KW"/>
</dbReference>
<comment type="similarity">
    <text evidence="7 9">Belongs to the DEAD box helicase family.</text>
</comment>
<evidence type="ECO:0000313" key="14">
    <source>
        <dbReference type="EMBL" id="QAR34153.1"/>
    </source>
</evidence>
<dbReference type="GO" id="GO:0003723">
    <property type="term" value="F:RNA binding"/>
    <property type="evidence" value="ECO:0007669"/>
    <property type="project" value="UniProtKB-KW"/>
</dbReference>
<evidence type="ECO:0000256" key="4">
    <source>
        <dbReference type="ARBA" id="ARBA00022806"/>
    </source>
</evidence>
<dbReference type="CDD" id="cd18787">
    <property type="entry name" value="SF2_C_DEAD"/>
    <property type="match status" value="1"/>
</dbReference>
<dbReference type="Gene3D" id="3.40.50.300">
    <property type="entry name" value="P-loop containing nucleotide triphosphate hydrolases"/>
    <property type="match status" value="2"/>
</dbReference>
<dbReference type="SUPFAM" id="SSF52540">
    <property type="entry name" value="P-loop containing nucleoside triphosphate hydrolases"/>
    <property type="match status" value="1"/>
</dbReference>
<evidence type="ECO:0000313" key="15">
    <source>
        <dbReference type="Proteomes" id="UP000287502"/>
    </source>
</evidence>
<feature type="domain" description="Helicase C-terminal" evidence="12">
    <location>
        <begin position="318"/>
        <end position="478"/>
    </location>
</feature>
<evidence type="ECO:0000259" key="12">
    <source>
        <dbReference type="PROSITE" id="PS51194"/>
    </source>
</evidence>
<keyword evidence="6" id="KW-0694">RNA-binding</keyword>
<dbReference type="CDD" id="cd00268">
    <property type="entry name" value="DEADc"/>
    <property type="match status" value="1"/>
</dbReference>
<dbReference type="SMART" id="SM00487">
    <property type="entry name" value="DEXDc"/>
    <property type="match status" value="1"/>
</dbReference>
<dbReference type="InterPro" id="IPR027417">
    <property type="entry name" value="P-loop_NTPase"/>
</dbReference>
<dbReference type="SMART" id="SM00490">
    <property type="entry name" value="HELICc"/>
    <property type="match status" value="1"/>
</dbReference>
<reference evidence="14 15" key="1">
    <citation type="submission" date="2019-01" db="EMBL/GenBank/DDBJ databases">
        <title>Geovibrio thiophilus DSM 11263, complete genome.</title>
        <authorList>
            <person name="Spring S."/>
            <person name="Bunk B."/>
            <person name="Sproer C."/>
        </authorList>
    </citation>
    <scope>NUCLEOTIDE SEQUENCE [LARGE SCALE GENOMIC DNA]</scope>
    <source>
        <strain evidence="14 15">DSM 11263</strain>
    </source>
</reference>
<dbReference type="PROSITE" id="PS51192">
    <property type="entry name" value="HELICASE_ATP_BIND_1"/>
    <property type="match status" value="1"/>
</dbReference>
<evidence type="ECO:0000256" key="6">
    <source>
        <dbReference type="ARBA" id="ARBA00022884"/>
    </source>
</evidence>
<dbReference type="PROSITE" id="PS00039">
    <property type="entry name" value="DEAD_ATP_HELICASE"/>
    <property type="match status" value="1"/>
</dbReference>
<name>A0A3R5Z0P2_9BACT</name>
<evidence type="ECO:0000259" key="13">
    <source>
        <dbReference type="PROSITE" id="PS51195"/>
    </source>
</evidence>
<dbReference type="GO" id="GO:0005829">
    <property type="term" value="C:cytosol"/>
    <property type="evidence" value="ECO:0007669"/>
    <property type="project" value="TreeGrafter"/>
</dbReference>
<keyword evidence="3 9" id="KW-0378">Hydrolase</keyword>
<dbReference type="InterPro" id="IPR011545">
    <property type="entry name" value="DEAD/DEAH_box_helicase_dom"/>
</dbReference>
<dbReference type="RefSeq" id="WP_128467458.1">
    <property type="nucleotide sequence ID" value="NZ_CP035108.1"/>
</dbReference>
<dbReference type="InterPro" id="IPR044742">
    <property type="entry name" value="DEAD/DEAH_RhlB"/>
</dbReference>
<accession>A0A3R5Z0P2</accession>
<gene>
    <name evidence="14" type="ORF">EP073_12280</name>
</gene>